<evidence type="ECO:0000256" key="16">
    <source>
        <dbReference type="ARBA" id="ARBA00023015"/>
    </source>
</evidence>
<keyword evidence="18" id="KW-0804">Transcription</keyword>
<evidence type="ECO:0000256" key="22">
    <source>
        <dbReference type="ARBA" id="ARBA00029641"/>
    </source>
</evidence>
<dbReference type="FunFam" id="1.20.58.2170:FF:000001">
    <property type="entry name" value="Death domain-associated protein 6"/>
    <property type="match status" value="1"/>
</dbReference>
<dbReference type="InterPro" id="IPR046378">
    <property type="entry name" value="DAXX_histone-bd"/>
</dbReference>
<keyword evidence="15" id="KW-0156">Chromatin regulator</keyword>
<feature type="compositionally biased region" description="Low complexity" evidence="23">
    <location>
        <begin position="46"/>
        <end position="58"/>
    </location>
</feature>
<sequence>MRGSELRGEGRLERLFLSIIVLDDDDEDEAAAQPGPSSYPPPNPASPRAEAPGSSEPPGAGGSSSSGGKKCYKLENEKLFEEFLELCKMQTSDHPEVVPFLCKLQQRAHSVFLASAEFCNILSRVLSRARSRPSKLYVYINELCTVLKAHSAKKKLNPAPVATAASEPSGSNPPTDPSSDPPNAEATASEAPRTRGSRRQIQRLEQLLALYVAEIRRLQEKELDLSELDDPDSTYLQEARLKRKLIRLFGRLCELKECSSLTGRVIEQRIPYRGTRYPEVNRCIERLINKPGPDTFPDYGDVLRAVEKAAARHSLGLSRQQLQLMAQDAFRDVGIRLQERRHLDLIYNFGCHLTDDYRPGVDPALSDPALARRLQENRSLALSRLDEVISRYAVMQDKSEEMERQKRRARASRGASSRSAGSPKASLDSGEGPSGIGSQECPTASKAETDDEEDEGSEEEEDEDATDSEDKEDLEHLQEAQGDEDEEDEKESAGKDGDKSPKSPAQVSTEKNQEAVKRICRASGGRQNKLPVSPASESEEPLAHSSVGAENNGEQLEELPLEGESPASQLFELEIEALPVDTTPSPEESNISSSRKQPEDPLTEVVENGAATVTSTSFNGGVSPHTWRDPSPPCKKSRKEKQQPGSGQLGNSILERQRALPGKNTKICTLPSPLYPLVSPAPAADSSTRVDSPSHGLVTSSLSSPAPARLPRVPQCPPRPSTYKMSVATQCDPEEIIVLSDSD</sequence>
<evidence type="ECO:0000256" key="3">
    <source>
        <dbReference type="ARBA" id="ARBA00004584"/>
    </source>
</evidence>
<dbReference type="FunFam" id="1.10.8.810:FF:000001">
    <property type="entry name" value="Death domain-associated protein 6"/>
    <property type="match status" value="1"/>
</dbReference>
<dbReference type="GO" id="GO:0006915">
    <property type="term" value="P:apoptotic process"/>
    <property type="evidence" value="ECO:0007669"/>
    <property type="project" value="UniProtKB-KW"/>
</dbReference>
<dbReference type="AlphaFoldDB" id="A0AAX6T477"/>
<evidence type="ECO:0000256" key="11">
    <source>
        <dbReference type="ARBA" id="ARBA00022499"/>
    </source>
</evidence>
<dbReference type="GO" id="GO:0003714">
    <property type="term" value="F:transcription corepressor activity"/>
    <property type="evidence" value="ECO:0007669"/>
    <property type="project" value="TreeGrafter"/>
</dbReference>
<dbReference type="GO" id="GO:0003713">
    <property type="term" value="F:transcription coactivator activity"/>
    <property type="evidence" value="ECO:0007669"/>
    <property type="project" value="TreeGrafter"/>
</dbReference>
<evidence type="ECO:0000256" key="12">
    <source>
        <dbReference type="ARBA" id="ARBA00022553"/>
    </source>
</evidence>
<dbReference type="InterPro" id="IPR046426">
    <property type="entry name" value="DAXX_histone-bd_sf"/>
</dbReference>
<feature type="region of interest" description="Disordered" evidence="23">
    <location>
        <begin position="397"/>
        <end position="660"/>
    </location>
</feature>
<evidence type="ECO:0000256" key="1">
    <source>
        <dbReference type="ARBA" id="ARBA00004322"/>
    </source>
</evidence>
<protein>
    <recommendedName>
        <fullName evidence="7">Death domain-associated protein 6</fullName>
    </recommendedName>
    <alternativeName>
        <fullName evidence="22">Daxx</fullName>
    </alternativeName>
</protein>
<dbReference type="CTD" id="1616"/>
<evidence type="ECO:0000256" key="19">
    <source>
        <dbReference type="ARBA" id="ARBA00023186"/>
    </source>
</evidence>
<evidence type="ECO:0000256" key="18">
    <source>
        <dbReference type="ARBA" id="ARBA00023163"/>
    </source>
</evidence>
<dbReference type="GO" id="GO:0000775">
    <property type="term" value="C:chromosome, centromeric region"/>
    <property type="evidence" value="ECO:0007669"/>
    <property type="project" value="UniProtKB-SubCell"/>
</dbReference>
<dbReference type="CDD" id="cd13150">
    <property type="entry name" value="DAXX_histone_binding"/>
    <property type="match status" value="1"/>
</dbReference>
<dbReference type="GeneID" id="101717412"/>
<dbReference type="GO" id="GO:0016605">
    <property type="term" value="C:PML body"/>
    <property type="evidence" value="ECO:0007669"/>
    <property type="project" value="UniProtKB-SubCell"/>
</dbReference>
<keyword evidence="16" id="KW-0805">Transcription regulation</keyword>
<evidence type="ECO:0000256" key="5">
    <source>
        <dbReference type="ARBA" id="ARBA00004642"/>
    </source>
</evidence>
<evidence type="ECO:0000256" key="7">
    <source>
        <dbReference type="ARBA" id="ARBA00019298"/>
    </source>
</evidence>
<comment type="similarity">
    <text evidence="6">Belongs to the DAXX family.</text>
</comment>
<evidence type="ECO:0000256" key="14">
    <source>
        <dbReference type="ARBA" id="ARBA00022843"/>
    </source>
</evidence>
<feature type="compositionally biased region" description="Low complexity" evidence="23">
    <location>
        <begin position="412"/>
        <end position="422"/>
    </location>
</feature>
<feature type="region of interest" description="Disordered" evidence="23">
    <location>
        <begin position="157"/>
        <end position="198"/>
    </location>
</feature>
<evidence type="ECO:0000256" key="17">
    <source>
        <dbReference type="ARBA" id="ARBA00023054"/>
    </source>
</evidence>
<dbReference type="Proteomes" id="UP000694906">
    <property type="component" value="Unplaced"/>
</dbReference>
<keyword evidence="20" id="KW-0539">Nucleus</keyword>
<keyword evidence="17" id="KW-0175">Coiled coil</keyword>
<feature type="compositionally biased region" description="Polar residues" evidence="23">
    <location>
        <begin position="582"/>
        <end position="595"/>
    </location>
</feature>
<feature type="region of interest" description="Disordered" evidence="23">
    <location>
        <begin position="26"/>
        <end position="68"/>
    </location>
</feature>
<dbReference type="GO" id="GO:0006334">
    <property type="term" value="P:nucleosome assembly"/>
    <property type="evidence" value="ECO:0007669"/>
    <property type="project" value="TreeGrafter"/>
</dbReference>
<evidence type="ECO:0000256" key="13">
    <source>
        <dbReference type="ARBA" id="ARBA00022703"/>
    </source>
</evidence>
<feature type="compositionally biased region" description="Polar residues" evidence="23">
    <location>
        <begin position="611"/>
        <end position="620"/>
    </location>
</feature>
<keyword evidence="11" id="KW-1017">Isopeptide bond</keyword>
<evidence type="ECO:0000256" key="9">
    <source>
        <dbReference type="ARBA" id="ARBA00022490"/>
    </source>
</evidence>
<dbReference type="GO" id="GO:0050681">
    <property type="term" value="F:nuclear androgen receptor binding"/>
    <property type="evidence" value="ECO:0007669"/>
    <property type="project" value="TreeGrafter"/>
</dbReference>
<keyword evidence="10" id="KW-0678">Repressor</keyword>
<feature type="compositionally biased region" description="Acidic residues" evidence="23">
    <location>
        <begin position="481"/>
        <end position="490"/>
    </location>
</feature>
<feature type="region of interest" description="Disordered" evidence="23">
    <location>
        <begin position="679"/>
        <end position="727"/>
    </location>
</feature>
<organism evidence="26 27">
    <name type="scientific">Heterocephalus glaber</name>
    <name type="common">Naked mole rat</name>
    <dbReference type="NCBI Taxonomy" id="10181"/>
    <lineage>
        <taxon>Eukaryota</taxon>
        <taxon>Metazoa</taxon>
        <taxon>Chordata</taxon>
        <taxon>Craniata</taxon>
        <taxon>Vertebrata</taxon>
        <taxon>Euteleostomi</taxon>
        <taxon>Mammalia</taxon>
        <taxon>Eutheria</taxon>
        <taxon>Euarchontoglires</taxon>
        <taxon>Glires</taxon>
        <taxon>Rodentia</taxon>
        <taxon>Hystricomorpha</taxon>
        <taxon>Bathyergidae</taxon>
        <taxon>Heterocephalus</taxon>
    </lineage>
</organism>
<keyword evidence="14" id="KW-0832">Ubl conjugation</keyword>
<dbReference type="Pfam" id="PF03344">
    <property type="entry name" value="Daxx"/>
    <property type="match status" value="1"/>
</dbReference>
<evidence type="ECO:0000256" key="23">
    <source>
        <dbReference type="SAM" id="MobiDB-lite"/>
    </source>
</evidence>
<keyword evidence="13" id="KW-0053">Apoptosis</keyword>
<evidence type="ECO:0000256" key="21">
    <source>
        <dbReference type="ARBA" id="ARBA00023328"/>
    </source>
</evidence>
<dbReference type="GO" id="GO:0005730">
    <property type="term" value="C:nucleolus"/>
    <property type="evidence" value="ECO:0007669"/>
    <property type="project" value="UniProtKB-SubCell"/>
</dbReference>
<evidence type="ECO:0000256" key="2">
    <source>
        <dbReference type="ARBA" id="ARBA00004496"/>
    </source>
</evidence>
<evidence type="ECO:0000256" key="6">
    <source>
        <dbReference type="ARBA" id="ARBA00008592"/>
    </source>
</evidence>
<keyword evidence="21" id="KW-0137">Centromere</keyword>
<evidence type="ECO:0000256" key="4">
    <source>
        <dbReference type="ARBA" id="ARBA00004604"/>
    </source>
</evidence>
<keyword evidence="26" id="KW-1185">Reference proteome</keyword>
<evidence type="ECO:0000313" key="27">
    <source>
        <dbReference type="RefSeq" id="XP_021115685.1"/>
    </source>
</evidence>
<dbReference type="InterPro" id="IPR031333">
    <property type="entry name" value="Daxx_N"/>
</dbReference>
<reference evidence="27" key="1">
    <citation type="submission" date="2025-08" db="UniProtKB">
        <authorList>
            <consortium name="RefSeq"/>
        </authorList>
    </citation>
    <scope>IDENTIFICATION</scope>
</reference>
<evidence type="ECO:0000256" key="8">
    <source>
        <dbReference type="ARBA" id="ARBA00022454"/>
    </source>
</evidence>
<dbReference type="CDD" id="cd13151">
    <property type="entry name" value="DAXX_helical_bundle"/>
    <property type="match status" value="1"/>
</dbReference>
<dbReference type="GO" id="GO:0042393">
    <property type="term" value="F:histone binding"/>
    <property type="evidence" value="ECO:0007669"/>
    <property type="project" value="InterPro"/>
</dbReference>
<dbReference type="Gene3D" id="1.10.8.810">
    <property type="entry name" value="Daxx helical bundle domain"/>
    <property type="match status" value="1"/>
</dbReference>
<feature type="compositionally biased region" description="Acidic residues" evidence="23">
    <location>
        <begin position="449"/>
        <end position="472"/>
    </location>
</feature>
<dbReference type="Gene3D" id="1.20.58.2170">
    <property type="match status" value="1"/>
</dbReference>
<keyword evidence="9" id="KW-0963">Cytoplasm</keyword>
<dbReference type="PANTHER" id="PTHR12766:SF7">
    <property type="entry name" value="DEATH DOMAIN-ASSOCIATED PROTEIN 6"/>
    <property type="match status" value="1"/>
</dbReference>
<proteinExistence type="inferred from homology"/>
<evidence type="ECO:0000259" key="24">
    <source>
        <dbReference type="Pfam" id="PF03344"/>
    </source>
</evidence>
<name>A0AAX6T477_HETGA</name>
<feature type="compositionally biased region" description="Low complexity" evidence="23">
    <location>
        <begin position="700"/>
        <end position="712"/>
    </location>
</feature>
<dbReference type="RefSeq" id="XP_021115685.1">
    <property type="nucleotide sequence ID" value="XM_021260026.1"/>
</dbReference>
<keyword evidence="12" id="KW-0597">Phosphoprotein</keyword>
<evidence type="ECO:0000256" key="10">
    <source>
        <dbReference type="ARBA" id="ARBA00022491"/>
    </source>
</evidence>
<gene>
    <name evidence="27" type="primary">Daxx</name>
</gene>
<comment type="subcellular location">
    <subcellularLocation>
        <location evidence="3">Chromosome</location>
        <location evidence="3">Centromere</location>
    </subcellularLocation>
    <subcellularLocation>
        <location evidence="2">Cytoplasm</location>
    </subcellularLocation>
    <subcellularLocation>
        <location evidence="1">Nucleus</location>
        <location evidence="1">PML body</location>
    </subcellularLocation>
    <subcellularLocation>
        <location evidence="4">Nucleus</location>
        <location evidence="4">Nucleolus</location>
    </subcellularLocation>
    <subcellularLocation>
        <location evidence="5">Nucleus</location>
        <location evidence="5">Nucleoplasm</location>
    </subcellularLocation>
</comment>
<accession>A0AAX6T477</accession>
<keyword evidence="19" id="KW-0143">Chaperone</keyword>
<keyword evidence="8" id="KW-0158">Chromosome</keyword>
<dbReference type="GO" id="GO:0005737">
    <property type="term" value="C:cytoplasm"/>
    <property type="evidence" value="ECO:0007669"/>
    <property type="project" value="UniProtKB-SubCell"/>
</dbReference>
<feature type="domain" description="Daxx histone-binding" evidence="25">
    <location>
        <begin position="309"/>
        <end position="393"/>
    </location>
</feature>
<feature type="domain" description="Daxx N-terminal Rassf1C-interacting" evidence="24">
    <location>
        <begin position="62"/>
        <end position="157"/>
    </location>
</feature>
<evidence type="ECO:0000256" key="15">
    <source>
        <dbReference type="ARBA" id="ARBA00022853"/>
    </source>
</evidence>
<dbReference type="Pfam" id="PF20920">
    <property type="entry name" value="DAXX_hist_bd"/>
    <property type="match status" value="1"/>
</dbReference>
<dbReference type="PANTHER" id="PTHR12766">
    <property type="entry name" value="DEATH DOMAIN-ASSOCIATED PROTEIN 6 DAXX"/>
    <property type="match status" value="1"/>
</dbReference>
<dbReference type="InterPro" id="IPR038298">
    <property type="entry name" value="Daxx_N_sf"/>
</dbReference>
<feature type="compositionally biased region" description="Basic and acidic residues" evidence="23">
    <location>
        <begin position="491"/>
        <end position="501"/>
    </location>
</feature>
<evidence type="ECO:0000259" key="25">
    <source>
        <dbReference type="Pfam" id="PF20920"/>
    </source>
</evidence>
<dbReference type="GO" id="GO:0042981">
    <property type="term" value="P:regulation of apoptotic process"/>
    <property type="evidence" value="ECO:0007669"/>
    <property type="project" value="TreeGrafter"/>
</dbReference>
<evidence type="ECO:0000256" key="20">
    <source>
        <dbReference type="ARBA" id="ARBA00023242"/>
    </source>
</evidence>
<evidence type="ECO:0000313" key="26">
    <source>
        <dbReference type="Proteomes" id="UP000694906"/>
    </source>
</evidence>